<dbReference type="PIRSF" id="PIRSF006487">
    <property type="entry name" value="GcvT"/>
    <property type="match status" value="1"/>
</dbReference>
<dbReference type="AlphaFoldDB" id="A0AAE6RD10"/>
<evidence type="ECO:0000313" key="6">
    <source>
        <dbReference type="Proteomes" id="UP000464593"/>
    </source>
</evidence>
<dbReference type="SUPFAM" id="SSF103025">
    <property type="entry name" value="Folate-binding domain"/>
    <property type="match status" value="1"/>
</dbReference>
<dbReference type="Gene3D" id="3.30.1360.120">
    <property type="entry name" value="Probable tRNA modification gtpase trme, domain 1"/>
    <property type="match status" value="1"/>
</dbReference>
<evidence type="ECO:0000313" key="5">
    <source>
        <dbReference type="EMBL" id="QHB28751.1"/>
    </source>
</evidence>
<keyword evidence="1" id="KW-0032">Aminotransferase</keyword>
<evidence type="ECO:0000259" key="3">
    <source>
        <dbReference type="Pfam" id="PF01571"/>
    </source>
</evidence>
<dbReference type="InterPro" id="IPR029043">
    <property type="entry name" value="GcvT/YgfZ_C"/>
</dbReference>
<dbReference type="GO" id="GO:0008483">
    <property type="term" value="F:transaminase activity"/>
    <property type="evidence" value="ECO:0007669"/>
    <property type="project" value="UniProtKB-KW"/>
</dbReference>
<dbReference type="PANTHER" id="PTHR43757">
    <property type="entry name" value="AMINOMETHYLTRANSFERASE"/>
    <property type="match status" value="1"/>
</dbReference>
<dbReference type="InterPro" id="IPR006222">
    <property type="entry name" value="GCVT_N"/>
</dbReference>
<dbReference type="InterPro" id="IPR028896">
    <property type="entry name" value="GcvT/YgfZ/DmdA"/>
</dbReference>
<protein>
    <submittedName>
        <fullName evidence="5">Aminomethyltransferase</fullName>
    </submittedName>
</protein>
<dbReference type="InterPro" id="IPR027266">
    <property type="entry name" value="TrmE/GcvT-like"/>
</dbReference>
<name>A0AAE6RD10_9PSED</name>
<dbReference type="Pfam" id="PF08669">
    <property type="entry name" value="GCV_T_C"/>
    <property type="match status" value="1"/>
</dbReference>
<feature type="domain" description="GCVT N-terminal" evidence="3">
    <location>
        <begin position="33"/>
        <end position="243"/>
    </location>
</feature>
<dbReference type="PANTHER" id="PTHR43757:SF2">
    <property type="entry name" value="AMINOMETHYLTRANSFERASE, MITOCHONDRIAL"/>
    <property type="match status" value="1"/>
</dbReference>
<feature type="domain" description="Aminomethyltransferase C-terminal" evidence="4">
    <location>
        <begin position="365"/>
        <end position="428"/>
    </location>
</feature>
<keyword evidence="1" id="KW-0808">Transferase</keyword>
<feature type="binding site" evidence="2">
    <location>
        <position position="199"/>
    </location>
    <ligand>
        <name>substrate</name>
    </ligand>
</feature>
<evidence type="ECO:0000259" key="4">
    <source>
        <dbReference type="Pfam" id="PF08669"/>
    </source>
</evidence>
<dbReference type="SUPFAM" id="SSF101790">
    <property type="entry name" value="Aminomethyltransferase beta-barrel domain"/>
    <property type="match status" value="1"/>
</dbReference>
<evidence type="ECO:0000256" key="2">
    <source>
        <dbReference type="PIRSR" id="PIRSR006487-1"/>
    </source>
</evidence>
<organism evidence="5 6">
    <name type="scientific">Pseudomonas monteilii</name>
    <dbReference type="NCBI Taxonomy" id="76759"/>
    <lineage>
        <taxon>Bacteria</taxon>
        <taxon>Pseudomonadati</taxon>
        <taxon>Pseudomonadota</taxon>
        <taxon>Gammaproteobacteria</taxon>
        <taxon>Pseudomonadales</taxon>
        <taxon>Pseudomonadaceae</taxon>
        <taxon>Pseudomonas</taxon>
    </lineage>
</organism>
<reference evidence="5 6" key="1">
    <citation type="submission" date="2019-05" db="EMBL/GenBank/DDBJ databases">
        <title>Complete genome sequence of Pseudomonas Pseudomonas resinovorans.</title>
        <authorList>
            <person name="Chen H.-P."/>
        </authorList>
    </citation>
    <scope>NUCLEOTIDE SEQUENCE [LARGE SCALE GENOMIC DNA]</scope>
    <source>
        <strain evidence="5 6">TCU-CK1</strain>
    </source>
</reference>
<dbReference type="Pfam" id="PF01571">
    <property type="entry name" value="GCV_T"/>
    <property type="match status" value="1"/>
</dbReference>
<dbReference type="InterPro" id="IPR013977">
    <property type="entry name" value="GcvT_C"/>
</dbReference>
<dbReference type="Proteomes" id="UP000464593">
    <property type="component" value="Chromosome"/>
</dbReference>
<gene>
    <name evidence="5" type="ORF">TCK1_3405</name>
</gene>
<dbReference type="EMBL" id="CP040324">
    <property type="protein sequence ID" value="QHB28751.1"/>
    <property type="molecule type" value="Genomic_DNA"/>
</dbReference>
<dbReference type="RefSeq" id="WP_159266372.1">
    <property type="nucleotide sequence ID" value="NZ_CP040324.1"/>
</dbReference>
<sequence>MSKAAPQPLYHVAQVPDDPRATSYTRFFFELEPTEYTHWIDECESWKKTCFIGDWSPLIKMKVTGPDALSFFSSIAVNSFAQFDIGQAKHAVLCNATGKVMGDGVLMYLAEDSVMYTSGPGVAWAMYQFMQGNFNAKAEIVTEEHFVFQVQGPNSLLLLEELTGENLRDIGFMRFRQSSINDMPFRVLRQGMAGELGYELHGDSQHGVAIYNAILTAGERYGIRRLGGRSKMVNHVEACFPTPTVDYLPAMFGDDQRDFLNVILQSMPYFMDWLAFAGSAKNTDLTTYARTPLELGWGKNVKFDHEFIGRTALEREAEDPVRTMVTLVWNADDVSDVSASLLSKAAEPYTYMEMPRNLLGLTWMDKVLKDGQEIGVSSSRCYSYTFREMLSLCVIDRAYMAPGTEVTVVWGHPGTRQKHIRARVAPSPYKKDNRRVDVTNLPSNHVV</sequence>
<accession>A0AAE6RD10</accession>
<proteinExistence type="predicted"/>
<evidence type="ECO:0000256" key="1">
    <source>
        <dbReference type="ARBA" id="ARBA00022576"/>
    </source>
</evidence>